<feature type="transmembrane region" description="Helical" evidence="7">
    <location>
        <begin position="391"/>
        <end position="409"/>
    </location>
</feature>
<dbReference type="GO" id="GO:0015137">
    <property type="term" value="F:citrate transmembrane transporter activity"/>
    <property type="evidence" value="ECO:0007669"/>
    <property type="project" value="TreeGrafter"/>
</dbReference>
<dbReference type="InParanoid" id="A0A1W4WKQ2"/>
<dbReference type="PANTHER" id="PTHR10283:SF82">
    <property type="entry name" value="SOLUTE CARRIER FAMILY 13 MEMBER 2"/>
    <property type="match status" value="1"/>
</dbReference>
<feature type="transmembrane region" description="Helical" evidence="7">
    <location>
        <begin position="41"/>
        <end position="71"/>
    </location>
</feature>
<keyword evidence="4 7" id="KW-0812">Transmembrane</keyword>
<dbReference type="Pfam" id="PF00939">
    <property type="entry name" value="Na_sulph_symp"/>
    <property type="match status" value="1"/>
</dbReference>
<gene>
    <name evidence="9" type="primary">LOC108733863</name>
</gene>
<sequence>MYKDWYKLFFKLYWKSLFMVLWPFLILPIPLIWVSSTTRCLYVLLLMAGYWVTQCIPLAVTGLFPVVWFPLLGILDCSEVSKAYFSSANVIFVAGYIMVVSLESSGLSVRVALNWILLVGTSHRKLHLGLSLITMGISMFMVNTAVTAMMIPIVDACLQELERNDLGPMYTYPPNYEQLTEEEKADAKIPTRSTINFFLTAAYCSTHGGCGTLVGTDTNLAFKGLYEEAFPKDEITFAKFGAFNIVPMFFNTILCWFWLEIYFLGLFRPKSEISQLVQKAKDNESTTRETIRQKVLSLGKMSFQEIMILILFIIMVLLFIFSDLSFIPGWYDIFPNKRNIKDSVTISFIVIMYFVIPAQMLFLHCWDKDVENRPKKPAPALLTWRVVHERVRWGMVFLLGGGFALEMGMSRSGLSDAIGEHLATVARKVTPLTGQIIFVISTGLITELTSNVAVCNILTPIAIEVSKKMLWHPIQLVMPVGICCSYAFMLPVATPPNALVAGHANLPTSQMIIAGFVVKIISIVNLLVFWQLFGISIFNGRHTPEWLEKE</sequence>
<feature type="transmembrane region" description="Helical" evidence="7">
    <location>
        <begin position="248"/>
        <end position="267"/>
    </location>
</feature>
<comment type="similarity">
    <text evidence="2">Belongs to the SLC13A/DASS transporter (TC 2.A.47) family. NADC subfamily.</text>
</comment>
<feature type="transmembrane region" description="Helical" evidence="7">
    <location>
        <begin position="91"/>
        <end position="118"/>
    </location>
</feature>
<dbReference type="GO" id="GO:0015141">
    <property type="term" value="F:succinate transmembrane transporter activity"/>
    <property type="evidence" value="ECO:0007669"/>
    <property type="project" value="TreeGrafter"/>
</dbReference>
<dbReference type="RefSeq" id="XP_018320703.1">
    <property type="nucleotide sequence ID" value="XM_018465201.2"/>
</dbReference>
<dbReference type="GeneID" id="108733863"/>
<evidence type="ECO:0000313" key="9">
    <source>
        <dbReference type="RefSeq" id="XP_018320703.1"/>
    </source>
</evidence>
<feature type="transmembrane region" description="Helical" evidence="7">
    <location>
        <begin position="306"/>
        <end position="331"/>
    </location>
</feature>
<dbReference type="OrthoDB" id="6493944at2759"/>
<feature type="transmembrane region" description="Helical" evidence="7">
    <location>
        <begin position="343"/>
        <end position="366"/>
    </location>
</feature>
<dbReference type="Proteomes" id="UP000192223">
    <property type="component" value="Unplaced"/>
</dbReference>
<dbReference type="InterPro" id="IPR001898">
    <property type="entry name" value="SLC13A/DASS"/>
</dbReference>
<evidence type="ECO:0000256" key="4">
    <source>
        <dbReference type="ARBA" id="ARBA00022692"/>
    </source>
</evidence>
<evidence type="ECO:0000256" key="6">
    <source>
        <dbReference type="ARBA" id="ARBA00023136"/>
    </source>
</evidence>
<protein>
    <submittedName>
        <fullName evidence="9">Protein I'm not dead yet-like</fullName>
    </submittedName>
</protein>
<keyword evidence="5 7" id="KW-1133">Transmembrane helix</keyword>
<proteinExistence type="inferred from homology"/>
<evidence type="ECO:0000256" key="1">
    <source>
        <dbReference type="ARBA" id="ARBA00004141"/>
    </source>
</evidence>
<evidence type="ECO:0000256" key="3">
    <source>
        <dbReference type="ARBA" id="ARBA00022448"/>
    </source>
</evidence>
<dbReference type="STRING" id="224129.A0A1W4WKQ2"/>
<dbReference type="PANTHER" id="PTHR10283">
    <property type="entry name" value="SOLUTE CARRIER FAMILY 13 MEMBER"/>
    <property type="match status" value="1"/>
</dbReference>
<feature type="transmembrane region" description="Helical" evidence="7">
    <location>
        <begin position="470"/>
        <end position="492"/>
    </location>
</feature>
<comment type="subcellular location">
    <subcellularLocation>
        <location evidence="1">Membrane</location>
        <topology evidence="1">Multi-pass membrane protein</topology>
    </subcellularLocation>
</comment>
<evidence type="ECO:0000256" key="5">
    <source>
        <dbReference type="ARBA" id="ARBA00022989"/>
    </source>
</evidence>
<feature type="transmembrane region" description="Helical" evidence="7">
    <location>
        <begin position="436"/>
        <end position="458"/>
    </location>
</feature>
<keyword evidence="8" id="KW-1185">Reference proteome</keyword>
<evidence type="ECO:0000256" key="2">
    <source>
        <dbReference type="ARBA" id="ARBA00006772"/>
    </source>
</evidence>
<evidence type="ECO:0000256" key="7">
    <source>
        <dbReference type="SAM" id="Phobius"/>
    </source>
</evidence>
<evidence type="ECO:0000313" key="8">
    <source>
        <dbReference type="Proteomes" id="UP000192223"/>
    </source>
</evidence>
<dbReference type="AlphaFoldDB" id="A0A1W4WKQ2"/>
<dbReference type="InterPro" id="IPR031312">
    <property type="entry name" value="Na/sul_symport_CS"/>
</dbReference>
<name>A0A1W4WKQ2_AGRPL</name>
<feature type="transmembrane region" description="Helical" evidence="7">
    <location>
        <begin position="130"/>
        <end position="154"/>
    </location>
</feature>
<keyword evidence="3" id="KW-0813">Transport</keyword>
<keyword evidence="6 7" id="KW-0472">Membrane</keyword>
<feature type="transmembrane region" description="Helical" evidence="7">
    <location>
        <begin position="512"/>
        <end position="533"/>
    </location>
</feature>
<reference evidence="9" key="1">
    <citation type="submission" date="2025-08" db="UniProtKB">
        <authorList>
            <consortium name="RefSeq"/>
        </authorList>
    </citation>
    <scope>IDENTIFICATION</scope>
    <source>
        <tissue evidence="9">Entire body</tissue>
    </source>
</reference>
<dbReference type="KEGG" id="apln:108733863"/>
<organism evidence="8 9">
    <name type="scientific">Agrilus planipennis</name>
    <name type="common">Emerald ash borer</name>
    <name type="synonym">Agrilus marcopoli</name>
    <dbReference type="NCBI Taxonomy" id="224129"/>
    <lineage>
        <taxon>Eukaryota</taxon>
        <taxon>Metazoa</taxon>
        <taxon>Ecdysozoa</taxon>
        <taxon>Arthropoda</taxon>
        <taxon>Hexapoda</taxon>
        <taxon>Insecta</taxon>
        <taxon>Pterygota</taxon>
        <taxon>Neoptera</taxon>
        <taxon>Endopterygota</taxon>
        <taxon>Coleoptera</taxon>
        <taxon>Polyphaga</taxon>
        <taxon>Elateriformia</taxon>
        <taxon>Buprestoidea</taxon>
        <taxon>Buprestidae</taxon>
        <taxon>Agrilinae</taxon>
        <taxon>Agrilus</taxon>
    </lineage>
</organism>
<accession>A0A1W4WKQ2</accession>
<dbReference type="PROSITE" id="PS01271">
    <property type="entry name" value="NA_SULFATE"/>
    <property type="match status" value="1"/>
</dbReference>
<feature type="transmembrane region" description="Helical" evidence="7">
    <location>
        <begin position="12"/>
        <end position="34"/>
    </location>
</feature>
<dbReference type="GO" id="GO:0005886">
    <property type="term" value="C:plasma membrane"/>
    <property type="evidence" value="ECO:0007669"/>
    <property type="project" value="TreeGrafter"/>
</dbReference>